<dbReference type="SUPFAM" id="SSF52172">
    <property type="entry name" value="CheY-like"/>
    <property type="match status" value="2"/>
</dbReference>
<protein>
    <submittedName>
        <fullName evidence="5">Response regulator</fullName>
    </submittedName>
</protein>
<dbReference type="PANTHER" id="PTHR44591:SF14">
    <property type="entry name" value="PROTEIN PILG"/>
    <property type="match status" value="1"/>
</dbReference>
<sequence>MVKFKEGNKIMNQLNIVQDSETVLSGSFKRGNFIDLLKSFGDGQLSGNFYVSSKDGDGFIVFYKGYIAVVFSHGMYESLRDDLIKKNILDESDIKEILELQKREPKYIFESKLVKSGKIDKQFLYDTMKENSLKVLKNMLYWDGIYRFYNEDFSDVPSDLLIDIKSIQKQDERYLKDVSRELSESRIHSTLFTRVLDLADEIDNISNIRKTYDNVSKKINSFLPKEIVIIIEEDPTMSAFLSDGLTRFNYDVENYGNNQEAFKRIEELEMKNIPAVVVLDLSLRELEDENQGYTDMDFLQGINENFPHIPVVIIASINDPKIKMKCLFIGASYFIIKPDVESSGKGVSHPDLDLFVEEISYYIWNVIKTRRLFLEREEITFAEEEIINYLLTDERFLPESEKNVFNMNILVVDDEPEIRKAIKDYLGDEGFSNIDTAENGEEAVKQFEESGHDVVIVDIVMPKKNGIEVLREIKARSPGSQVIIITGNADKNSAIAAVKWGAFDYIEKPFDYALISRAVKKASEKKLLLDRVGLNSIP</sequence>
<organism evidence="5 6">
    <name type="scientific">Candidatus Zymogenus saltonus</name>
    <dbReference type="NCBI Taxonomy" id="2844893"/>
    <lineage>
        <taxon>Bacteria</taxon>
        <taxon>Deltaproteobacteria</taxon>
        <taxon>Candidatus Zymogenia</taxon>
        <taxon>Candidatus Zymogeniales</taxon>
        <taxon>Candidatus Zymogenaceae</taxon>
        <taxon>Candidatus Zymogenus</taxon>
    </lineage>
</organism>
<accession>A0A9D8KE41</accession>
<dbReference type="InterPro" id="IPR050595">
    <property type="entry name" value="Bact_response_regulator"/>
</dbReference>
<proteinExistence type="predicted"/>
<dbReference type="Pfam" id="PF00072">
    <property type="entry name" value="Response_reg"/>
    <property type="match status" value="2"/>
</dbReference>
<feature type="domain" description="Response regulatory" evidence="4">
    <location>
        <begin position="227"/>
        <end position="352"/>
    </location>
</feature>
<comment type="caution">
    <text evidence="5">The sequence shown here is derived from an EMBL/GenBank/DDBJ whole genome shotgun (WGS) entry which is preliminary data.</text>
</comment>
<keyword evidence="1 3" id="KW-0597">Phosphoprotein</keyword>
<evidence type="ECO:0000313" key="6">
    <source>
        <dbReference type="Proteomes" id="UP000809273"/>
    </source>
</evidence>
<dbReference type="PROSITE" id="PS50110">
    <property type="entry name" value="RESPONSE_REGULATORY"/>
    <property type="match status" value="2"/>
</dbReference>
<evidence type="ECO:0000313" key="5">
    <source>
        <dbReference type="EMBL" id="MBN1572767.1"/>
    </source>
</evidence>
<dbReference type="InterPro" id="IPR001789">
    <property type="entry name" value="Sig_transdc_resp-reg_receiver"/>
</dbReference>
<feature type="domain" description="Response regulatory" evidence="4">
    <location>
        <begin position="408"/>
        <end position="523"/>
    </location>
</feature>
<feature type="modified residue" description="4-aspartylphosphate" evidence="3">
    <location>
        <position position="458"/>
    </location>
</feature>
<dbReference type="Proteomes" id="UP000809273">
    <property type="component" value="Unassembled WGS sequence"/>
</dbReference>
<name>A0A9D8KE41_9DELT</name>
<feature type="modified residue" description="4-aspartylphosphate" evidence="3">
    <location>
        <position position="280"/>
    </location>
</feature>
<reference evidence="5" key="1">
    <citation type="journal article" date="2021" name="Environ. Microbiol.">
        <title>Genomic characterization of three novel Desulfobacterota classes expand the metabolic and phylogenetic diversity of the phylum.</title>
        <authorList>
            <person name="Murphy C.L."/>
            <person name="Biggerstaff J."/>
            <person name="Eichhorn A."/>
            <person name="Ewing E."/>
            <person name="Shahan R."/>
            <person name="Soriano D."/>
            <person name="Stewart S."/>
            <person name="VanMol K."/>
            <person name="Walker R."/>
            <person name="Walters P."/>
            <person name="Elshahed M.S."/>
            <person name="Youssef N.H."/>
        </authorList>
    </citation>
    <scope>NUCLEOTIDE SEQUENCE</scope>
    <source>
        <strain evidence="5">Zod_Metabat.24</strain>
    </source>
</reference>
<dbReference type="CDD" id="cd00156">
    <property type="entry name" value="REC"/>
    <property type="match status" value="1"/>
</dbReference>
<evidence type="ECO:0000256" key="2">
    <source>
        <dbReference type="ARBA" id="ARBA00023012"/>
    </source>
</evidence>
<dbReference type="InterPro" id="IPR011006">
    <property type="entry name" value="CheY-like_superfamily"/>
</dbReference>
<gene>
    <name evidence="5" type="ORF">JW984_06155</name>
</gene>
<dbReference type="EMBL" id="JAFGIX010000028">
    <property type="protein sequence ID" value="MBN1572767.1"/>
    <property type="molecule type" value="Genomic_DNA"/>
</dbReference>
<evidence type="ECO:0000256" key="1">
    <source>
        <dbReference type="ARBA" id="ARBA00022553"/>
    </source>
</evidence>
<keyword evidence="2" id="KW-0902">Two-component regulatory system</keyword>
<dbReference type="GO" id="GO:0000160">
    <property type="term" value="P:phosphorelay signal transduction system"/>
    <property type="evidence" value="ECO:0007669"/>
    <property type="project" value="UniProtKB-KW"/>
</dbReference>
<dbReference type="PANTHER" id="PTHR44591">
    <property type="entry name" value="STRESS RESPONSE REGULATOR PROTEIN 1"/>
    <property type="match status" value="1"/>
</dbReference>
<dbReference type="AlphaFoldDB" id="A0A9D8KE41"/>
<evidence type="ECO:0000259" key="4">
    <source>
        <dbReference type="PROSITE" id="PS50110"/>
    </source>
</evidence>
<dbReference type="SMART" id="SM00448">
    <property type="entry name" value="REC"/>
    <property type="match status" value="2"/>
</dbReference>
<evidence type="ECO:0000256" key="3">
    <source>
        <dbReference type="PROSITE-ProRule" id="PRU00169"/>
    </source>
</evidence>
<reference evidence="5" key="2">
    <citation type="submission" date="2021-01" db="EMBL/GenBank/DDBJ databases">
        <authorList>
            <person name="Hahn C.R."/>
            <person name="Youssef N.H."/>
            <person name="Elshahed M."/>
        </authorList>
    </citation>
    <scope>NUCLEOTIDE SEQUENCE</scope>
    <source>
        <strain evidence="5">Zod_Metabat.24</strain>
    </source>
</reference>
<dbReference type="Gene3D" id="3.40.50.2300">
    <property type="match status" value="2"/>
</dbReference>